<protein>
    <submittedName>
        <fullName evidence="2">Uncharacterized protein</fullName>
    </submittedName>
</protein>
<sequence length="72" mass="8337">MLVAVTLVYPIFAVVLSLSTFLFCIVIGIYPRRSLVRFLALRFHNPELHRPFVWICRVVGVIYLGFADGRRQ</sequence>
<evidence type="ECO:0000313" key="3">
    <source>
        <dbReference type="Proteomes" id="UP000521943"/>
    </source>
</evidence>
<accession>A0A8H6MEB4</accession>
<keyword evidence="1" id="KW-0812">Transmembrane</keyword>
<comment type="caution">
    <text evidence="2">The sequence shown here is derived from an EMBL/GenBank/DDBJ whole genome shotgun (WGS) entry which is preliminary data.</text>
</comment>
<keyword evidence="1" id="KW-0472">Membrane</keyword>
<keyword evidence="3" id="KW-1185">Reference proteome</keyword>
<reference evidence="2 3" key="1">
    <citation type="submission" date="2020-07" db="EMBL/GenBank/DDBJ databases">
        <title>Comparative genomics of pyrophilous fungi reveals a link between fire events and developmental genes.</title>
        <authorList>
            <consortium name="DOE Joint Genome Institute"/>
            <person name="Steindorff A.S."/>
            <person name="Carver A."/>
            <person name="Calhoun S."/>
            <person name="Stillman K."/>
            <person name="Liu H."/>
            <person name="Lipzen A."/>
            <person name="Pangilinan J."/>
            <person name="Labutti K."/>
            <person name="Bruns T.D."/>
            <person name="Grigoriev I.V."/>
        </authorList>
    </citation>
    <scope>NUCLEOTIDE SEQUENCE [LARGE SCALE GENOMIC DNA]</scope>
    <source>
        <strain evidence="2 3">CBS 144469</strain>
    </source>
</reference>
<name>A0A8H6MEB4_9AGAR</name>
<gene>
    <name evidence="2" type="ORF">DFP72DRAFT_592027</name>
</gene>
<evidence type="ECO:0000313" key="2">
    <source>
        <dbReference type="EMBL" id="KAF6761946.1"/>
    </source>
</evidence>
<dbReference type="Proteomes" id="UP000521943">
    <property type="component" value="Unassembled WGS sequence"/>
</dbReference>
<feature type="transmembrane region" description="Helical" evidence="1">
    <location>
        <begin position="51"/>
        <end position="67"/>
    </location>
</feature>
<evidence type="ECO:0000256" key="1">
    <source>
        <dbReference type="SAM" id="Phobius"/>
    </source>
</evidence>
<keyword evidence="1" id="KW-1133">Transmembrane helix</keyword>
<organism evidence="2 3">
    <name type="scientific">Ephemerocybe angulata</name>
    <dbReference type="NCBI Taxonomy" id="980116"/>
    <lineage>
        <taxon>Eukaryota</taxon>
        <taxon>Fungi</taxon>
        <taxon>Dikarya</taxon>
        <taxon>Basidiomycota</taxon>
        <taxon>Agaricomycotina</taxon>
        <taxon>Agaricomycetes</taxon>
        <taxon>Agaricomycetidae</taxon>
        <taxon>Agaricales</taxon>
        <taxon>Agaricineae</taxon>
        <taxon>Psathyrellaceae</taxon>
        <taxon>Ephemerocybe</taxon>
    </lineage>
</organism>
<proteinExistence type="predicted"/>
<dbReference type="EMBL" id="JACGCI010000008">
    <property type="protein sequence ID" value="KAF6761946.1"/>
    <property type="molecule type" value="Genomic_DNA"/>
</dbReference>
<dbReference type="AlphaFoldDB" id="A0A8H6MEB4"/>
<feature type="transmembrane region" description="Helical" evidence="1">
    <location>
        <begin position="6"/>
        <end position="30"/>
    </location>
</feature>